<dbReference type="EMBL" id="CM002871">
    <property type="protein sequence ID" value="KFK37982.1"/>
    <property type="molecule type" value="Genomic_DNA"/>
</dbReference>
<accession>A0A087H780</accession>
<evidence type="ECO:0000313" key="3">
    <source>
        <dbReference type="Proteomes" id="UP000029120"/>
    </source>
</evidence>
<reference evidence="3" key="1">
    <citation type="journal article" date="2015" name="Nat. Plants">
        <title>Genome expansion of Arabis alpina linked with retrotransposition and reduced symmetric DNA methylation.</title>
        <authorList>
            <person name="Willing E.M."/>
            <person name="Rawat V."/>
            <person name="Mandakova T."/>
            <person name="Maumus F."/>
            <person name="James G.V."/>
            <person name="Nordstroem K.J."/>
            <person name="Becker C."/>
            <person name="Warthmann N."/>
            <person name="Chica C."/>
            <person name="Szarzynska B."/>
            <person name="Zytnicki M."/>
            <person name="Albani M.C."/>
            <person name="Kiefer C."/>
            <person name="Bergonzi S."/>
            <person name="Castaings L."/>
            <person name="Mateos J.L."/>
            <person name="Berns M.C."/>
            <person name="Bujdoso N."/>
            <person name="Piofczyk T."/>
            <person name="de Lorenzo L."/>
            <person name="Barrero-Sicilia C."/>
            <person name="Mateos I."/>
            <person name="Piednoel M."/>
            <person name="Hagmann J."/>
            <person name="Chen-Min-Tao R."/>
            <person name="Iglesias-Fernandez R."/>
            <person name="Schuster S.C."/>
            <person name="Alonso-Blanco C."/>
            <person name="Roudier F."/>
            <person name="Carbonero P."/>
            <person name="Paz-Ares J."/>
            <person name="Davis S.J."/>
            <person name="Pecinka A."/>
            <person name="Quesneville H."/>
            <person name="Colot V."/>
            <person name="Lysak M.A."/>
            <person name="Weigel D."/>
            <person name="Coupland G."/>
            <person name="Schneeberger K."/>
        </authorList>
    </citation>
    <scope>NUCLEOTIDE SEQUENCE [LARGE SCALE GENOMIC DNA]</scope>
    <source>
        <strain evidence="3">cv. Pajares</strain>
    </source>
</reference>
<dbReference type="Gramene" id="KFK37982">
    <property type="protein sequence ID" value="KFK37982"/>
    <property type="gene ID" value="AALP_AA3G054900"/>
</dbReference>
<evidence type="ECO:0000313" key="2">
    <source>
        <dbReference type="EMBL" id="KFK37982.1"/>
    </source>
</evidence>
<dbReference type="AlphaFoldDB" id="A0A087H780"/>
<gene>
    <name evidence="2" type="ordered locus">AALP_Aa3g054900</name>
</gene>
<name>A0A087H780_ARAAL</name>
<sequence length="92" mass="10459">MAKSFTSIGFTVLLLVVLFISAEIPKSEANCDKFLGEAVVSHYPCSEHACEAQCAEHYHESCKGECEEHDDHHYHLANHDDHEHCHCYGYDH</sequence>
<keyword evidence="3" id="KW-1185">Reference proteome</keyword>
<keyword evidence="1" id="KW-0732">Signal</keyword>
<organism evidence="2 3">
    <name type="scientific">Arabis alpina</name>
    <name type="common">Alpine rock-cress</name>
    <dbReference type="NCBI Taxonomy" id="50452"/>
    <lineage>
        <taxon>Eukaryota</taxon>
        <taxon>Viridiplantae</taxon>
        <taxon>Streptophyta</taxon>
        <taxon>Embryophyta</taxon>
        <taxon>Tracheophyta</taxon>
        <taxon>Spermatophyta</taxon>
        <taxon>Magnoliopsida</taxon>
        <taxon>eudicotyledons</taxon>
        <taxon>Gunneridae</taxon>
        <taxon>Pentapetalae</taxon>
        <taxon>rosids</taxon>
        <taxon>malvids</taxon>
        <taxon>Brassicales</taxon>
        <taxon>Brassicaceae</taxon>
        <taxon>Arabideae</taxon>
        <taxon>Arabis</taxon>
    </lineage>
</organism>
<dbReference type="eggNOG" id="KOG1075">
    <property type="taxonomic scope" value="Eukaryota"/>
</dbReference>
<evidence type="ECO:0000256" key="1">
    <source>
        <dbReference type="SAM" id="SignalP"/>
    </source>
</evidence>
<dbReference type="OrthoDB" id="1057262at2759"/>
<dbReference type="Proteomes" id="UP000029120">
    <property type="component" value="Chromosome 3"/>
</dbReference>
<dbReference type="OMA" id="HYHESCK"/>
<protein>
    <submittedName>
        <fullName evidence="2">Uncharacterized protein</fullName>
    </submittedName>
</protein>
<feature type="signal peptide" evidence="1">
    <location>
        <begin position="1"/>
        <end position="29"/>
    </location>
</feature>
<proteinExistence type="predicted"/>
<feature type="chain" id="PRO_5001822951" evidence="1">
    <location>
        <begin position="30"/>
        <end position="92"/>
    </location>
</feature>